<dbReference type="RefSeq" id="WP_023174481.1">
    <property type="nucleotide sequence ID" value="NC_022600.1"/>
</dbReference>
<dbReference type="EMBL" id="CP003587">
    <property type="protein sequence ID" value="AGY59238.1"/>
    <property type="molecule type" value="Genomic_DNA"/>
</dbReference>
<proteinExistence type="predicted"/>
<name>U5QK19_GLOK1</name>
<organism evidence="1 2">
    <name type="scientific">Gloeobacter kilaueensis (strain ATCC BAA-2537 / CCAP 1431/1 / ULC 316 / JS1)</name>
    <dbReference type="NCBI Taxonomy" id="1183438"/>
    <lineage>
        <taxon>Bacteria</taxon>
        <taxon>Bacillati</taxon>
        <taxon>Cyanobacteriota</taxon>
        <taxon>Cyanophyceae</taxon>
        <taxon>Gloeobacterales</taxon>
        <taxon>Gloeobacteraceae</taxon>
        <taxon>Gloeobacter</taxon>
    </lineage>
</organism>
<sequence>MQTRTYQAPATSAEALVEKVRQWFSDNHYETQTLRLPGGSLVVQGYRDDIWRVAVGLAAALTVQVKALPGDTLEVTIGGGAWGDKLFVAGIGLLLFYPLVLPAAWGTWEQYKLDQDIWKVIEADLPGGSTTVEPAAVTATDTAATPLPESWFNEQTNEVYSVQFFQRMESWQRAIADGRIEPREIEEQAERVTSLLKRLEATLSDSAHAKLTQALGELAVLQGMQSFALLQHIDSQGPVSGPAPQPVDQ</sequence>
<protein>
    <submittedName>
        <fullName evidence="1">Uncharacterized protein</fullName>
    </submittedName>
</protein>
<gene>
    <name evidence="1" type="ORF">GKIL_2992</name>
</gene>
<dbReference type="AlphaFoldDB" id="U5QK19"/>
<reference evidence="1 2" key="1">
    <citation type="journal article" date="2013" name="PLoS ONE">
        <title>Cultivation and Complete Genome Sequencing of Gloeobacter kilaueensis sp. nov., from a Lava Cave in Kilauea Caldera, Hawai'i.</title>
        <authorList>
            <person name="Saw J.H."/>
            <person name="Schatz M."/>
            <person name="Brown M.V."/>
            <person name="Kunkel D.D."/>
            <person name="Foster J.S."/>
            <person name="Shick H."/>
            <person name="Christensen S."/>
            <person name="Hou S."/>
            <person name="Wan X."/>
            <person name="Donachie S.P."/>
        </authorList>
    </citation>
    <scope>NUCLEOTIDE SEQUENCE [LARGE SCALE GENOMIC DNA]</scope>
    <source>
        <strain evidence="2">JS</strain>
    </source>
</reference>
<dbReference type="HOGENOM" id="CLU_1127805_0_0_3"/>
<accession>U5QK19</accession>
<dbReference type="KEGG" id="glj:GKIL_2992"/>
<keyword evidence="2" id="KW-1185">Reference proteome</keyword>
<evidence type="ECO:0000313" key="1">
    <source>
        <dbReference type="EMBL" id="AGY59238.1"/>
    </source>
</evidence>
<evidence type="ECO:0000313" key="2">
    <source>
        <dbReference type="Proteomes" id="UP000017396"/>
    </source>
</evidence>
<dbReference type="STRING" id="1183438.GKIL_2992"/>
<dbReference type="OrthoDB" id="581797at2"/>
<dbReference type="Proteomes" id="UP000017396">
    <property type="component" value="Chromosome"/>
</dbReference>